<dbReference type="SUPFAM" id="SSF46689">
    <property type="entry name" value="Homeodomain-like"/>
    <property type="match status" value="1"/>
</dbReference>
<evidence type="ECO:0000256" key="4">
    <source>
        <dbReference type="ARBA" id="ARBA00023125"/>
    </source>
</evidence>
<reference evidence="10" key="2">
    <citation type="submission" date="2025-09" db="UniProtKB">
        <authorList>
            <consortium name="Ensembl"/>
        </authorList>
    </citation>
    <scope>IDENTIFICATION</scope>
</reference>
<evidence type="ECO:0000259" key="9">
    <source>
        <dbReference type="PROSITE" id="PS50071"/>
    </source>
</evidence>
<dbReference type="GeneTree" id="ENSGT00940000160633"/>
<evidence type="ECO:0000256" key="2">
    <source>
        <dbReference type="ARBA" id="ARBA00006503"/>
    </source>
</evidence>
<dbReference type="PANTHER" id="PTHR24329">
    <property type="entry name" value="HOMEOBOX PROTEIN ARISTALESS"/>
    <property type="match status" value="1"/>
</dbReference>
<dbReference type="AlphaFoldDB" id="A0A8C5PLC9"/>
<accession>A0A8C5PLC9</accession>
<dbReference type="GO" id="GO:0000981">
    <property type="term" value="F:DNA-binding transcription factor activity, RNA polymerase II-specific"/>
    <property type="evidence" value="ECO:0007669"/>
    <property type="project" value="InterPro"/>
</dbReference>
<keyword evidence="6 7" id="KW-0539">Nucleus</keyword>
<dbReference type="SMART" id="SM00389">
    <property type="entry name" value="HOX"/>
    <property type="match status" value="1"/>
</dbReference>
<dbReference type="GO" id="GO:0000977">
    <property type="term" value="F:RNA polymerase II transcription regulatory region sequence-specific DNA binding"/>
    <property type="evidence" value="ECO:0007669"/>
    <property type="project" value="TreeGrafter"/>
</dbReference>
<evidence type="ECO:0000256" key="3">
    <source>
        <dbReference type="ARBA" id="ARBA00022473"/>
    </source>
</evidence>
<dbReference type="GO" id="GO:0005634">
    <property type="term" value="C:nucleus"/>
    <property type="evidence" value="ECO:0007669"/>
    <property type="project" value="UniProtKB-SubCell"/>
</dbReference>
<dbReference type="Proteomes" id="UP000694569">
    <property type="component" value="Unplaced"/>
</dbReference>
<dbReference type="Ensembl" id="ENSLLET00000025265.1">
    <property type="protein sequence ID" value="ENSLLEP00000024340.1"/>
    <property type="gene ID" value="ENSLLEG00000015499.1"/>
</dbReference>
<evidence type="ECO:0000256" key="1">
    <source>
        <dbReference type="ARBA" id="ARBA00004123"/>
    </source>
</evidence>
<feature type="domain" description="Homeobox" evidence="9">
    <location>
        <begin position="175"/>
        <end position="235"/>
    </location>
</feature>
<dbReference type="InterPro" id="IPR050649">
    <property type="entry name" value="Paired_Homeobox_TFs"/>
</dbReference>
<name>A0A8C5PLC9_9ANUR</name>
<feature type="DNA-binding region" description="Homeobox" evidence="7">
    <location>
        <begin position="177"/>
        <end position="236"/>
    </location>
</feature>
<dbReference type="CDD" id="cd00086">
    <property type="entry name" value="homeodomain"/>
    <property type="match status" value="1"/>
</dbReference>
<organism evidence="10 11">
    <name type="scientific">Leptobrachium leishanense</name>
    <name type="common">Leishan spiny toad</name>
    <dbReference type="NCBI Taxonomy" id="445787"/>
    <lineage>
        <taxon>Eukaryota</taxon>
        <taxon>Metazoa</taxon>
        <taxon>Chordata</taxon>
        <taxon>Craniata</taxon>
        <taxon>Vertebrata</taxon>
        <taxon>Euteleostomi</taxon>
        <taxon>Amphibia</taxon>
        <taxon>Batrachia</taxon>
        <taxon>Anura</taxon>
        <taxon>Pelobatoidea</taxon>
        <taxon>Megophryidae</taxon>
        <taxon>Leptobrachium</taxon>
    </lineage>
</organism>
<keyword evidence="3" id="KW-0217">Developmental protein</keyword>
<evidence type="ECO:0000256" key="7">
    <source>
        <dbReference type="PROSITE-ProRule" id="PRU00108"/>
    </source>
</evidence>
<evidence type="ECO:0000256" key="8">
    <source>
        <dbReference type="RuleBase" id="RU000682"/>
    </source>
</evidence>
<protein>
    <recommendedName>
        <fullName evidence="9">Homeobox domain-containing protein</fullName>
    </recommendedName>
</protein>
<dbReference type="PANTHER" id="PTHR24329:SF340">
    <property type="entry name" value="ARISTALESS RELATED HOMEOBOX"/>
    <property type="match status" value="1"/>
</dbReference>
<keyword evidence="4 7" id="KW-0238">DNA-binding</keyword>
<evidence type="ECO:0000256" key="5">
    <source>
        <dbReference type="ARBA" id="ARBA00023155"/>
    </source>
</evidence>
<dbReference type="PROSITE" id="PS50071">
    <property type="entry name" value="HOMEOBOX_2"/>
    <property type="match status" value="1"/>
</dbReference>
<dbReference type="PROSITE" id="PS00027">
    <property type="entry name" value="HOMEOBOX_1"/>
    <property type="match status" value="1"/>
</dbReference>
<dbReference type="InterPro" id="IPR017970">
    <property type="entry name" value="Homeobox_CS"/>
</dbReference>
<comment type="similarity">
    <text evidence="2">Belongs to the paired homeobox family. Bicoid subfamily.</text>
</comment>
<sequence>MLCRRPLLSRSSNLRLTSERSVASEGGKARGAFALCSRVSTRVVRPMISVGTSRMSACMVARKSSIMAAMSDLVGRAATIHSSLHAAWCASGACSELETGMSPPWIICNTRNNVHLLAKDTTSMQRGAIGCIAERGSIHENINNSEEGTVETKEQESKCSSAGSELILLSGTTKRKQRRYRTTFSNQQLEELERAFRKSHYPDVFTREDLAMRLDLTEARVQVWFQNRRAKWRKREKTELMGSVPGFAMGHPLGLYLDVPLNTTPLIDPAWKTLPLSALTSPTTPSLFSTTPLGALNLGNLSWTSFFRNPILSPYFGRFLSVLNPLVTSSSLLLKNPISPTSESEFAHLHESPVDEWKPSSVAALRLGAKDHSEHISTLNLHSSYANGNKDSS</sequence>
<dbReference type="Gene3D" id="1.10.10.60">
    <property type="entry name" value="Homeodomain-like"/>
    <property type="match status" value="1"/>
</dbReference>
<comment type="subcellular location">
    <subcellularLocation>
        <location evidence="1 7 8">Nucleus</location>
    </subcellularLocation>
</comment>
<reference evidence="10" key="1">
    <citation type="submission" date="2025-08" db="UniProtKB">
        <authorList>
            <consortium name="Ensembl"/>
        </authorList>
    </citation>
    <scope>IDENTIFICATION</scope>
</reference>
<keyword evidence="11" id="KW-1185">Reference proteome</keyword>
<evidence type="ECO:0000256" key="6">
    <source>
        <dbReference type="ARBA" id="ARBA00023242"/>
    </source>
</evidence>
<dbReference type="OrthoDB" id="6159439at2759"/>
<dbReference type="InterPro" id="IPR001356">
    <property type="entry name" value="HD"/>
</dbReference>
<dbReference type="FunFam" id="1.10.10.60:FF:000102">
    <property type="entry name" value="Aristaless related homeobox"/>
    <property type="match status" value="1"/>
</dbReference>
<keyword evidence="5 7" id="KW-0371">Homeobox</keyword>
<evidence type="ECO:0000313" key="10">
    <source>
        <dbReference type="Ensembl" id="ENSLLEP00000024340.1"/>
    </source>
</evidence>
<proteinExistence type="inferred from homology"/>
<evidence type="ECO:0000313" key="11">
    <source>
        <dbReference type="Proteomes" id="UP000694569"/>
    </source>
</evidence>
<dbReference type="InterPro" id="IPR009057">
    <property type="entry name" value="Homeodomain-like_sf"/>
</dbReference>
<dbReference type="Pfam" id="PF00046">
    <property type="entry name" value="Homeodomain"/>
    <property type="match status" value="1"/>
</dbReference>